<dbReference type="GeneID" id="106155495"/>
<dbReference type="Pfam" id="PF00305">
    <property type="entry name" value="Lipoxygenase"/>
    <property type="match status" value="1"/>
</dbReference>
<dbReference type="PROSITE" id="PS50095">
    <property type="entry name" value="PLAT"/>
    <property type="match status" value="1"/>
</dbReference>
<dbReference type="STRING" id="7574.A0A1S3HI86"/>
<dbReference type="InParanoid" id="A0A1S3HI86"/>
<keyword evidence="9" id="KW-0106">Calcium</keyword>
<organism evidence="14 15">
    <name type="scientific">Lingula anatina</name>
    <name type="common">Brachiopod</name>
    <name type="synonym">Lingula unguis</name>
    <dbReference type="NCBI Taxonomy" id="7574"/>
    <lineage>
        <taxon>Eukaryota</taxon>
        <taxon>Metazoa</taxon>
        <taxon>Spiralia</taxon>
        <taxon>Lophotrochozoa</taxon>
        <taxon>Brachiopoda</taxon>
        <taxon>Linguliformea</taxon>
        <taxon>Lingulata</taxon>
        <taxon>Lingulida</taxon>
        <taxon>Linguloidea</taxon>
        <taxon>Lingulidae</taxon>
        <taxon>Lingula</taxon>
    </lineage>
</organism>
<protein>
    <submittedName>
        <fullName evidence="15">Allene oxide synthase-lipoxygenase protein-like</fullName>
    </submittedName>
</protein>
<feature type="domain" description="Lipoxygenase" evidence="13">
    <location>
        <begin position="377"/>
        <end position="946"/>
    </location>
</feature>
<feature type="site" description="Essential for stabilizing binding to COTL1" evidence="10">
    <location>
        <position position="366"/>
    </location>
</feature>
<dbReference type="KEGG" id="lak:106155495"/>
<dbReference type="InterPro" id="IPR013819">
    <property type="entry name" value="LipOase_C"/>
</dbReference>
<dbReference type="Gene3D" id="2.40.180.10">
    <property type="entry name" value="Catalase core domain"/>
    <property type="match status" value="1"/>
</dbReference>
<dbReference type="GO" id="GO:0005506">
    <property type="term" value="F:iron ion binding"/>
    <property type="evidence" value="ECO:0007669"/>
    <property type="project" value="InterPro"/>
</dbReference>
<evidence type="ECO:0000259" key="13">
    <source>
        <dbReference type="PROSITE" id="PS51393"/>
    </source>
</evidence>
<keyword evidence="14" id="KW-1185">Reference proteome</keyword>
<accession>A0A1S3HI86</accession>
<evidence type="ECO:0000313" key="15">
    <source>
        <dbReference type="RefSeq" id="XP_013385825.1"/>
    </source>
</evidence>
<feature type="binding site" evidence="9">
    <location>
        <position position="342"/>
    </location>
    <ligand>
        <name>Ca(2+)</name>
        <dbReference type="ChEBI" id="CHEBI:29108"/>
        <label>1</label>
    </ligand>
</feature>
<dbReference type="OrthoDB" id="6051199at2759"/>
<dbReference type="PANTHER" id="PTHR11771">
    <property type="entry name" value="LIPOXYGENASE"/>
    <property type="match status" value="1"/>
</dbReference>
<dbReference type="Gene3D" id="1.20.245.10">
    <property type="entry name" value="Lipoxygenase-1, Domain 5"/>
    <property type="match status" value="1"/>
</dbReference>
<evidence type="ECO:0000256" key="2">
    <source>
        <dbReference type="ARBA" id="ARBA00005189"/>
    </source>
</evidence>
<dbReference type="InterPro" id="IPR000907">
    <property type="entry name" value="LipOase"/>
</dbReference>
<dbReference type="InterPro" id="IPR001885">
    <property type="entry name" value="LipOase_mml"/>
</dbReference>
<keyword evidence="3" id="KW-0963">Cytoplasm</keyword>
<evidence type="ECO:0000256" key="1">
    <source>
        <dbReference type="ARBA" id="ARBA00004496"/>
    </source>
</evidence>
<evidence type="ECO:0000256" key="11">
    <source>
        <dbReference type="PROSITE-ProRule" id="PRU00152"/>
    </source>
</evidence>
<dbReference type="SUPFAM" id="SSF49723">
    <property type="entry name" value="Lipase/lipooxygenase domain (PLAT/LH2 domain)"/>
    <property type="match status" value="1"/>
</dbReference>
<feature type="domain" description="PLAT" evidence="12">
    <location>
        <begin position="270"/>
        <end position="381"/>
    </location>
</feature>
<dbReference type="SMART" id="SM00308">
    <property type="entry name" value="LH2"/>
    <property type="match status" value="1"/>
</dbReference>
<dbReference type="SUPFAM" id="SSF56634">
    <property type="entry name" value="Heme-dependent catalase-like"/>
    <property type="match status" value="1"/>
</dbReference>
<dbReference type="Pfam" id="PF01477">
    <property type="entry name" value="PLAT"/>
    <property type="match status" value="1"/>
</dbReference>
<dbReference type="PROSITE" id="PS51393">
    <property type="entry name" value="LIPOXYGENASE_3"/>
    <property type="match status" value="1"/>
</dbReference>
<dbReference type="InterPro" id="IPR036226">
    <property type="entry name" value="LipOase_C_sf"/>
</dbReference>
<evidence type="ECO:0000256" key="6">
    <source>
        <dbReference type="ARBA" id="ARBA00023002"/>
    </source>
</evidence>
<dbReference type="RefSeq" id="XP_013385825.1">
    <property type="nucleotide sequence ID" value="XM_013530371.2"/>
</dbReference>
<evidence type="ECO:0000256" key="5">
    <source>
        <dbReference type="ARBA" id="ARBA00022964"/>
    </source>
</evidence>
<feature type="binding site" evidence="9">
    <location>
        <position position="285"/>
    </location>
    <ligand>
        <name>Ca(2+)</name>
        <dbReference type="ChEBI" id="CHEBI:29108"/>
        <label>1</label>
    </ligand>
</feature>
<evidence type="ECO:0000313" key="14">
    <source>
        <dbReference type="Proteomes" id="UP000085678"/>
    </source>
</evidence>
<evidence type="ECO:0000256" key="3">
    <source>
        <dbReference type="ARBA" id="ARBA00022490"/>
    </source>
</evidence>
<keyword evidence="4 8" id="KW-0479">Metal-binding</keyword>
<evidence type="ECO:0000256" key="7">
    <source>
        <dbReference type="ARBA" id="ARBA00023098"/>
    </source>
</evidence>
<comment type="subcellular location">
    <subcellularLocation>
        <location evidence="1">Cytoplasm</location>
    </subcellularLocation>
</comment>
<evidence type="ECO:0000259" key="12">
    <source>
        <dbReference type="PROSITE" id="PS50095"/>
    </source>
</evidence>
<dbReference type="Gene3D" id="3.10.450.60">
    <property type="match status" value="1"/>
</dbReference>
<dbReference type="AlphaFoldDB" id="A0A1S3HI86"/>
<dbReference type="PRINTS" id="PR00467">
    <property type="entry name" value="MAMLPOXGNASE"/>
</dbReference>
<comment type="pathway">
    <text evidence="2">Lipid metabolism.</text>
</comment>
<proteinExistence type="predicted"/>
<dbReference type="InterPro" id="IPR020835">
    <property type="entry name" value="Catalase_sf"/>
</dbReference>
<evidence type="ECO:0000256" key="8">
    <source>
        <dbReference type="PIRSR" id="PIRSR601885-1"/>
    </source>
</evidence>
<keyword evidence="8" id="KW-0408">Iron</keyword>
<comment type="cofactor">
    <cofactor evidence="8">
        <name>Fe cation</name>
        <dbReference type="ChEBI" id="CHEBI:24875"/>
    </cofactor>
    <text evidence="8">Binds 1 Fe cation per subunit.</text>
</comment>
<feature type="binding site" evidence="8">
    <location>
        <position position="946"/>
    </location>
    <ligand>
        <name>Fe cation</name>
        <dbReference type="ChEBI" id="CHEBI:24875"/>
        <note>catalytic</note>
    </ligand>
</feature>
<sequence>MRHANLFTDDDASCDFRLASLKFADEDGGGPLDLIFSTGRMPLFYNLAELEKLDGALGKQEDGFRKWLFERPINYWAAVDGMRRAPTSYSSQVYYNHFTYHMTFSDESTELVRFRLVPAADVSESGLLNEQQQKQAWVRERHSDIGNRESYLSEEYESQVEKHGAVRWILQVQLHDVAELSGYNPCELWDPVTHPWRNVADVFVTGILPAQFTDKMDFNIDNRPDILSFPEAKSVFDFKSANKALQIMYECHQTRMQRRQVLQDPEEKVSSYVITLESGQQSRSGTLSSVQITLQGKTRRTGRHTLSNVYLTSGLHVHLVKDRSIGNLIAIQVDIRHRLSSDWYLNRLLVTCLERNETYVFPCFAWFTDDNKTMVLRPDPAVSLPQMEQYTKLAVVRKWELQKKKEQYRWADSKTVVKTQVEGHNEDNLPGRIAVKEMKHLPRDAQIPEERIKHFWHNLNAGFLNLQLGRLASLISEWKHTDDFKTMVNRLLEKTDTMDYVMEHWTEDKEFGRQMLDGTYPTLIRRLASLPPNFVVPDDALVGVLDRGHTLGEEIQEGTIFMVEYPDLQTVLRYPDRYVAEATCLLYVRSDGALVPIAIRLQQSSDSHELIWTPNDSPMDWLCAKIWVKCAHYQYHQIVGRMMCRLMLEPIAVALNRCLSVAHPVYQLLQSHLKTAIGINVMDRQVFGAGYNEFLAIADGGHIALLKKTYKKFTFKILNLPLDLETRGVDDPAVLPNYHYRDDALALWQVIRQFVEKMISLFYHCDSDVAGDEEIQAWIDECHSKGFLNWEENIDHGFPDKISSLEELSEILTSVIFTATGQYAALNYSQYDYNTFAPNMPSTMNRPPPKEKGVVTMKSIVEMLPTRRQTAFSIAVAYAMSRHEGGEVLLGNYPEYSFTEPGPRKAVDNFQGDLKKLSSAIHVRNRKLAVPYRTLLPEKIPHFIAI</sequence>
<dbReference type="InterPro" id="IPR036392">
    <property type="entry name" value="PLAT/LH2_dom_sf"/>
</dbReference>
<dbReference type="Proteomes" id="UP000085678">
    <property type="component" value="Unplaced"/>
</dbReference>
<dbReference type="GO" id="GO:0005737">
    <property type="term" value="C:cytoplasm"/>
    <property type="evidence" value="ECO:0007669"/>
    <property type="project" value="UniProtKB-SubCell"/>
</dbReference>
<gene>
    <name evidence="15" type="primary">LOC106155495</name>
</gene>
<evidence type="ECO:0000256" key="4">
    <source>
        <dbReference type="ARBA" id="ARBA00022723"/>
    </source>
</evidence>
<dbReference type="SUPFAM" id="SSF48484">
    <property type="entry name" value="Lipoxigenase"/>
    <property type="match status" value="1"/>
</dbReference>
<dbReference type="InterPro" id="IPR001024">
    <property type="entry name" value="PLAT/LH2_dom"/>
</dbReference>
<keyword evidence="6" id="KW-0560">Oxidoreductase</keyword>
<dbReference type="GO" id="GO:0020037">
    <property type="term" value="F:heme binding"/>
    <property type="evidence" value="ECO:0007669"/>
    <property type="project" value="InterPro"/>
</dbReference>
<evidence type="ECO:0000256" key="10">
    <source>
        <dbReference type="PIRSR" id="PIRSR601885-3"/>
    </source>
</evidence>
<dbReference type="GO" id="GO:0034440">
    <property type="term" value="P:lipid oxidation"/>
    <property type="evidence" value="ECO:0007669"/>
    <property type="project" value="InterPro"/>
</dbReference>
<feature type="binding site" evidence="9">
    <location>
        <position position="308"/>
    </location>
    <ligand>
        <name>Ca(2+)</name>
        <dbReference type="ChEBI" id="CHEBI:29108"/>
        <label>1</label>
    </ligand>
</feature>
<keyword evidence="5" id="KW-0223">Dioxygenase</keyword>
<dbReference type="GO" id="GO:0016702">
    <property type="term" value="F:oxidoreductase activity, acting on single donors with incorporation of molecular oxygen, incorporation of two atoms of oxygen"/>
    <property type="evidence" value="ECO:0007669"/>
    <property type="project" value="InterPro"/>
</dbReference>
<evidence type="ECO:0000256" key="9">
    <source>
        <dbReference type="PIRSR" id="PIRSR601885-2"/>
    </source>
</evidence>
<reference evidence="15" key="1">
    <citation type="submission" date="2025-08" db="UniProtKB">
        <authorList>
            <consortium name="RefSeq"/>
        </authorList>
    </citation>
    <scope>IDENTIFICATION</scope>
    <source>
        <tissue evidence="15">Gonads</tissue>
    </source>
</reference>
<comment type="caution">
    <text evidence="11">Lacks conserved residue(s) required for the propagation of feature annotation.</text>
</comment>
<name>A0A1S3HI86_LINAN</name>
<keyword evidence="7" id="KW-0443">Lipid metabolism</keyword>